<dbReference type="EMBL" id="AP005256">
    <property type="protein sequence ID" value="BAC84164.1"/>
    <property type="molecule type" value="Genomic_DNA"/>
</dbReference>
<name>Q6Z3A5_ORYSJ</name>
<evidence type="ECO:0000313" key="3">
    <source>
        <dbReference type="Proteomes" id="UP000000763"/>
    </source>
</evidence>
<accession>Q6Z3A5</accession>
<dbReference type="EMBL" id="AP008213">
    <property type="protein sequence ID" value="BAF21491.1"/>
    <property type="molecule type" value="Genomic_DNA"/>
</dbReference>
<proteinExistence type="predicted"/>
<dbReference type="KEGG" id="dosa:Os07g0461800"/>
<reference evidence="2" key="8">
    <citation type="submission" date="2012-08" db="EMBL/GenBank/DDBJ databases">
        <title>The Second Rice Annotation Project Meeting (RAP2).</title>
        <authorList>
            <consortium name="The Rice Annotation Project (RAP)"/>
        </authorList>
    </citation>
    <scope>NUCLEOTIDE SEQUENCE</scope>
</reference>
<dbReference type="Proteomes" id="UP000000763">
    <property type="component" value="Chromosome 7"/>
</dbReference>
<evidence type="ECO:0000313" key="1">
    <source>
        <dbReference type="EMBL" id="BAC84164.1"/>
    </source>
</evidence>
<reference evidence="1" key="1">
    <citation type="submission" date="2002-05" db="EMBL/GenBank/DDBJ databases">
        <title>Oryza sativa nipponbare(GA3) genomic DNA, chromosome 7, PAC clone:P0038F09.</title>
        <authorList>
            <person name="Sasaki T."/>
            <person name="Matsumoto T."/>
            <person name="Katayose Y."/>
        </authorList>
    </citation>
    <scope>NUCLEOTIDE SEQUENCE</scope>
</reference>
<gene>
    <name evidence="2" type="ordered locus">Os07g0461800</name>
    <name evidence="1" type="ORF">P0038F09.36</name>
</gene>
<reference evidence="2" key="4">
    <citation type="journal article" date="2007" name="Genome Res.">
        <title>Curated Genome Annotation of Oryza sativa ssp. japonica and Comparative Genome Analysis with Arabidopsis thaliana.</title>
        <authorList>
            <consortium name="The Rice Annotation Project (RAP)"/>
            <person name="Itoh T."/>
            <person name="Tanaka T."/>
            <person name="Barrero R.A."/>
            <person name="Yamasaki C."/>
            <person name="Fujii Y."/>
            <person name="Hilton P.B."/>
            <person name="Antonio B.A."/>
            <person name="Aono H."/>
            <person name="Apweiler R."/>
            <person name="Bruskiewich R."/>
            <person name="Bureau T."/>
            <person name="Burr F."/>
            <person name="Costa de Oliveira A."/>
            <person name="Fuks G."/>
            <person name="Habara T."/>
            <person name="Haberer G."/>
            <person name="Han B."/>
            <person name="Harada E."/>
            <person name="Hiraki A.T."/>
            <person name="Hirochika H."/>
            <person name="Hoen D."/>
            <person name="Hokari H."/>
            <person name="Hosokawa S."/>
            <person name="Hsing Y."/>
            <person name="Ikawa H."/>
            <person name="Ikeo K."/>
            <person name="Imanishi T."/>
            <person name="Ito Y."/>
            <person name="Jaiswal P."/>
            <person name="Kanno M."/>
            <person name="Kawahara Y."/>
            <person name="Kawamura T."/>
            <person name="Kawashima H."/>
            <person name="Khurana J.P."/>
            <person name="Kikuchi S."/>
            <person name="Komatsu S."/>
            <person name="Koyanagi K.O."/>
            <person name="Kubooka H."/>
            <person name="Lieberherr D."/>
            <person name="Lin Y.C."/>
            <person name="Lonsdale D."/>
            <person name="Matsumoto T."/>
            <person name="Matsuya A."/>
            <person name="McCombie W.R."/>
            <person name="Messing J."/>
            <person name="Miyao A."/>
            <person name="Mulder N."/>
            <person name="Nagamura Y."/>
            <person name="Nam J."/>
            <person name="Namiki N."/>
            <person name="Numa H."/>
            <person name="Nurimoto S."/>
            <person name="O'donovan C."/>
            <person name="Ohyanagi H."/>
            <person name="Okido T."/>
            <person name="Oota S."/>
            <person name="Osato N."/>
            <person name="Palmer L.E."/>
            <person name="Quetier F."/>
            <person name="Raghuvanshi S."/>
            <person name="Saichi N."/>
            <person name="Sakai H."/>
            <person name="Sakai Y."/>
            <person name="Sakata K."/>
            <person name="Sakurai T."/>
            <person name="Sato F."/>
            <person name="Sato Y."/>
            <person name="Schoof H."/>
            <person name="Seki M."/>
            <person name="Shibata M."/>
            <person name="Shimizu Y."/>
            <person name="Shinozaki K."/>
            <person name="Shinso Y."/>
            <person name="Singh N.K."/>
            <person name="Smith-White B."/>
            <person name="Takeda J."/>
            <person name="Tanino M."/>
            <person name="Tatusova T."/>
            <person name="Thongjuea S."/>
            <person name="Todokoro F."/>
            <person name="Tsugane M."/>
            <person name="Tyagi A.K."/>
            <person name="Vanavichit A."/>
            <person name="Wang A."/>
            <person name="Wing R.A."/>
            <person name="Yamaguchi K."/>
            <person name="Yamamoto M."/>
            <person name="Yamamoto N."/>
            <person name="Yu Y."/>
            <person name="Zhang H."/>
            <person name="Zhao Q."/>
            <person name="Higo K."/>
            <person name="Burr B."/>
            <person name="Gojobori T."/>
            <person name="Sasaki T."/>
        </authorList>
    </citation>
    <scope>NUCLEOTIDE SEQUENCE</scope>
</reference>
<reference evidence="2" key="7">
    <citation type="submission" date="2012-08" db="EMBL/GenBank/DDBJ databases">
        <title>Oryza sativa nipponbare(GA3) genomic DNA, chromosome 7.</title>
        <authorList>
            <consortium name="IRGSP(International Rice Genome Sequencing Project)"/>
        </authorList>
    </citation>
    <scope>NUCLEOTIDE SEQUENCE</scope>
</reference>
<sequence>MVSAMSPFAVVRFLIDVLRLLTSFFVNGMLRMVPYKSDRTDMILLVGMLLLCSNSISS</sequence>
<protein>
    <submittedName>
        <fullName evidence="2">Os07g0461800 protein</fullName>
    </submittedName>
</protein>
<evidence type="ECO:0000313" key="2">
    <source>
        <dbReference type="EMBL" id="BAF21491.1"/>
    </source>
</evidence>
<reference evidence="2" key="5">
    <citation type="journal article" date="2008" name="Nucleic Acids Res.">
        <title>The Rice Annotation Project Database (RAP-DB): 2008 update.</title>
        <authorList>
            <consortium name="The Rice Annotation Project (RAP)"/>
            <person name="Tanaka T."/>
            <person name="Antonio B.A."/>
            <person name="Kikuchi S."/>
            <person name="Matsumoto T."/>
            <person name="Nagamura Y."/>
            <person name="Numa H."/>
            <person name="Sakai H."/>
            <person name="Wu J."/>
            <person name="Itoh T."/>
            <person name="Sasaki T."/>
            <person name="Aono R."/>
            <person name="Fujii Y."/>
            <person name="Habara T."/>
            <person name="Harada E."/>
            <person name="Kanno M."/>
            <person name="Kawahara Y."/>
            <person name="Kawashima H."/>
            <person name="Kubooka H."/>
            <person name="Matsuya A."/>
            <person name="Nakaoka H."/>
            <person name="Saichi N."/>
            <person name="Sanbonmatsu R."/>
            <person name="Sato Y."/>
            <person name="Shinso Y."/>
            <person name="Suzuki M."/>
            <person name="Takeda J."/>
            <person name="Tanino M."/>
            <person name="Todokoro F."/>
            <person name="Yamaguchi K."/>
            <person name="Yamamoto N."/>
            <person name="Yamasaki C."/>
            <person name="Imanishi T."/>
            <person name="Okido T."/>
            <person name="Tada M."/>
            <person name="Ikeo K."/>
            <person name="Tateno Y."/>
            <person name="Gojobori T."/>
            <person name="Lin Y.C."/>
            <person name="Wei F.J."/>
            <person name="Hsing Y.I."/>
            <person name="Zhao Q."/>
            <person name="Han B."/>
            <person name="Kramer M.R."/>
            <person name="McCombie R.W."/>
            <person name="Lonsdale D."/>
            <person name="O'Donovan C.C."/>
            <person name="Whitfield E.J."/>
            <person name="Apweiler R."/>
            <person name="Koyanagi K.O."/>
            <person name="Khurana J.P."/>
            <person name="Raghuvanshi S."/>
            <person name="Singh N.K."/>
            <person name="Tyagi A.K."/>
            <person name="Haberer G."/>
            <person name="Fujisawa M."/>
            <person name="Hosokawa S."/>
            <person name="Ito Y."/>
            <person name="Ikawa H."/>
            <person name="Shibata M."/>
            <person name="Yamamoto M."/>
            <person name="Bruskiewich R.M."/>
            <person name="Hoen D.R."/>
            <person name="Bureau TE."/>
            <person name="Namiki N."/>
            <person name="Ohyanagi H."/>
            <person name="Sakai Y."/>
            <person name="Nobushima S."/>
            <person name="Sakata K."/>
            <person name="Barrero R.A."/>
            <person name="Sato Y."/>
            <person name="Souvorov A."/>
            <person name="Smith-White B."/>
            <person name="Tatusova T."/>
            <person name="An S."/>
            <person name="An G."/>
            <person name="OOta S."/>
            <person name="Fuks G."/>
            <person name="Messing J."/>
            <person name="Christie K.R."/>
            <person name="Lieberherr D."/>
            <person name="Kim H."/>
            <person name="Zuccolo A."/>
            <person name="Wing R.A."/>
            <person name="Nobuta K."/>
            <person name="Green P.J."/>
            <person name="Lu C."/>
            <person name="Meyers BC."/>
            <person name="Chaparro C."/>
            <person name="Piegu B."/>
            <person name="Panaud O."/>
            <person name="Echeverria M."/>
        </authorList>
    </citation>
    <scope>NUCLEOTIDE SEQUENCE</scope>
</reference>
<organism evidence="1 3">
    <name type="scientific">Oryza sativa subsp. japonica</name>
    <name type="common">Rice</name>
    <dbReference type="NCBI Taxonomy" id="39947"/>
    <lineage>
        <taxon>Eukaryota</taxon>
        <taxon>Viridiplantae</taxon>
        <taxon>Streptophyta</taxon>
        <taxon>Embryophyta</taxon>
        <taxon>Tracheophyta</taxon>
        <taxon>Spermatophyta</taxon>
        <taxon>Magnoliopsida</taxon>
        <taxon>Liliopsida</taxon>
        <taxon>Poales</taxon>
        <taxon>Poaceae</taxon>
        <taxon>BOP clade</taxon>
        <taxon>Oryzoideae</taxon>
        <taxon>Oryzeae</taxon>
        <taxon>Oryzinae</taxon>
        <taxon>Oryza</taxon>
        <taxon>Oryza sativa</taxon>
    </lineage>
</organism>
<reference evidence="2 3" key="2">
    <citation type="journal article" date="2005" name="Nature">
        <title>The map-based sequence of the rice genome.</title>
        <authorList>
            <consortium name="International rice genome sequencing project (IRGSP)"/>
            <person name="Matsumoto T."/>
            <person name="Wu J."/>
            <person name="Kanamori H."/>
            <person name="Katayose Y."/>
            <person name="Fujisawa M."/>
            <person name="Namiki N."/>
            <person name="Mizuno H."/>
            <person name="Yamamoto K."/>
            <person name="Antonio B.A."/>
            <person name="Baba T."/>
            <person name="Sakata K."/>
            <person name="Nagamura Y."/>
            <person name="Aoki H."/>
            <person name="Arikawa K."/>
            <person name="Arita K."/>
            <person name="Bito T."/>
            <person name="Chiden Y."/>
            <person name="Fujitsuka N."/>
            <person name="Fukunaka R."/>
            <person name="Hamada M."/>
            <person name="Harada C."/>
            <person name="Hayashi A."/>
            <person name="Hijishita S."/>
            <person name="Honda M."/>
            <person name="Hosokawa S."/>
            <person name="Ichikawa Y."/>
            <person name="Idonuma A."/>
            <person name="Iijima M."/>
            <person name="Ikeda M."/>
            <person name="Ikeno M."/>
            <person name="Ito K."/>
            <person name="Ito S."/>
            <person name="Ito T."/>
            <person name="Ito Y."/>
            <person name="Ito Y."/>
            <person name="Iwabuchi A."/>
            <person name="Kamiya K."/>
            <person name="Karasawa W."/>
            <person name="Kurita K."/>
            <person name="Katagiri S."/>
            <person name="Kikuta A."/>
            <person name="Kobayashi H."/>
            <person name="Kobayashi N."/>
            <person name="Machita K."/>
            <person name="Maehara T."/>
            <person name="Masukawa M."/>
            <person name="Mizubayashi T."/>
            <person name="Mukai Y."/>
            <person name="Nagasaki H."/>
            <person name="Nagata Y."/>
            <person name="Naito S."/>
            <person name="Nakashima M."/>
            <person name="Nakama Y."/>
            <person name="Nakamichi Y."/>
            <person name="Nakamura M."/>
            <person name="Meguro A."/>
            <person name="Negishi M."/>
            <person name="Ohta I."/>
            <person name="Ohta T."/>
            <person name="Okamoto M."/>
            <person name="Ono N."/>
            <person name="Saji S."/>
            <person name="Sakaguchi M."/>
            <person name="Sakai K."/>
            <person name="Shibata M."/>
            <person name="Shimokawa T."/>
            <person name="Song J."/>
            <person name="Takazaki Y."/>
            <person name="Terasawa K."/>
            <person name="Tsugane M."/>
            <person name="Tsuji K."/>
            <person name="Ueda S."/>
            <person name="Waki K."/>
            <person name="Yamagata H."/>
            <person name="Yamamoto M."/>
            <person name="Yamamoto S."/>
            <person name="Yamane H."/>
            <person name="Yoshiki S."/>
            <person name="Yoshihara R."/>
            <person name="Yukawa K."/>
            <person name="Zhong H."/>
            <person name="Yano M."/>
            <person name="Yuan Q."/>
            <person name="Ouyang S."/>
            <person name="Liu J."/>
            <person name="Jones K.M."/>
            <person name="Gansberger K."/>
            <person name="Moffat K."/>
            <person name="Hill J."/>
            <person name="Bera J."/>
            <person name="Fadrosh D."/>
            <person name="Jin S."/>
            <person name="Johri S."/>
            <person name="Kim M."/>
            <person name="Overton L."/>
            <person name="Reardon M."/>
            <person name="Tsitrin T."/>
            <person name="Vuong H."/>
            <person name="Weaver B."/>
            <person name="Ciecko A."/>
            <person name="Tallon L."/>
            <person name="Jackson J."/>
            <person name="Pai G."/>
            <person name="Aken S.V."/>
            <person name="Utterback T."/>
            <person name="Reidmuller S."/>
            <person name="Feldblyum T."/>
            <person name="Hsiao J."/>
            <person name="Zismann V."/>
            <person name="Iobst S."/>
            <person name="de Vazeille A.R."/>
            <person name="Buell C.R."/>
            <person name="Ying K."/>
            <person name="Li Y."/>
            <person name="Lu T."/>
            <person name="Huang Y."/>
            <person name="Zhao Q."/>
            <person name="Feng Q."/>
            <person name="Zhang L."/>
            <person name="Zhu J."/>
            <person name="Weng Q."/>
            <person name="Mu J."/>
            <person name="Lu Y."/>
            <person name="Fan D."/>
            <person name="Liu Y."/>
            <person name="Guan J."/>
            <person name="Zhang Y."/>
            <person name="Yu S."/>
            <person name="Liu X."/>
            <person name="Zhang Y."/>
            <person name="Hong G."/>
            <person name="Han B."/>
            <person name="Choisne N."/>
            <person name="Demange N."/>
            <person name="Orjeda G."/>
            <person name="Samain S."/>
            <person name="Cattolico L."/>
            <person name="Pelletier E."/>
            <person name="Couloux A."/>
            <person name="Segurens B."/>
            <person name="Wincker P."/>
            <person name="D'Hont A."/>
            <person name="Scarpelli C."/>
            <person name="Weissenbach J."/>
            <person name="Salanoubat M."/>
            <person name="Quetier F."/>
            <person name="Yu Y."/>
            <person name="Kim H.R."/>
            <person name="Rambo T."/>
            <person name="Currie J."/>
            <person name="Collura K."/>
            <person name="Luo M."/>
            <person name="Yang T."/>
            <person name="Ammiraju J.S.S."/>
            <person name="Engler F."/>
            <person name="Soderlund C."/>
            <person name="Wing R.A."/>
            <person name="Palmer L.E."/>
            <person name="de la Bastide M."/>
            <person name="Spiegel L."/>
            <person name="Nascimento L."/>
            <person name="Zutavern T."/>
            <person name="O'Shaughnessy A."/>
            <person name="Dike S."/>
            <person name="Dedhia N."/>
            <person name="Preston R."/>
            <person name="Balija V."/>
            <person name="McCombie W.R."/>
            <person name="Chow T."/>
            <person name="Chen H."/>
            <person name="Chung M."/>
            <person name="Chen C."/>
            <person name="Shaw J."/>
            <person name="Wu H."/>
            <person name="Hsiao K."/>
            <person name="Chao Y."/>
            <person name="Chu M."/>
            <person name="Cheng C."/>
            <person name="Hour A."/>
            <person name="Lee P."/>
            <person name="Lin S."/>
            <person name="Lin Y."/>
            <person name="Liou J."/>
            <person name="Liu S."/>
            <person name="Hsing Y."/>
            <person name="Raghuvanshi S."/>
            <person name="Mohanty A."/>
            <person name="Bharti A.K."/>
            <person name="Gaur A."/>
            <person name="Gupta V."/>
            <person name="Kumar D."/>
            <person name="Ravi V."/>
            <person name="Vij S."/>
            <person name="Kapur A."/>
            <person name="Khurana P."/>
            <person name="Khurana P."/>
            <person name="Khurana J.P."/>
            <person name="Tyagi A.K."/>
            <person name="Gaikwad K."/>
            <person name="Singh A."/>
            <person name="Dalal V."/>
            <person name="Srivastava S."/>
            <person name="Dixit A."/>
            <person name="Pal A.K."/>
            <person name="Ghazi I.A."/>
            <person name="Yadav M."/>
            <person name="Pandit A."/>
            <person name="Bhargava A."/>
            <person name="Sureshbabu K."/>
            <person name="Batra K."/>
            <person name="Sharma T.R."/>
            <person name="Mohapatra T."/>
            <person name="Singh N.K."/>
            <person name="Messing J."/>
            <person name="Nelson A.B."/>
            <person name="Fuks G."/>
            <person name="Kavchok S."/>
            <person name="Keizer G."/>
            <person name="Linton E."/>
            <person name="Llaca V."/>
            <person name="Song R."/>
            <person name="Tanyolac B."/>
            <person name="Young S."/>
            <person name="Ho-Il K."/>
            <person name="Hahn J.H."/>
            <person name="Sangsakoo G."/>
            <person name="Vanavichit A."/>
            <person name="de Mattos Luiz.A.T."/>
            <person name="Zimmer P.D."/>
            <person name="Malone G."/>
            <person name="Dellagostin O."/>
            <person name="de Oliveira A.C."/>
            <person name="Bevan M."/>
            <person name="Bancroft I."/>
            <person name="Minx P."/>
            <person name="Cordum H."/>
            <person name="Wilson R."/>
            <person name="Cheng Z."/>
            <person name="Jin W."/>
            <person name="Jiang J."/>
            <person name="Leong S.A."/>
            <person name="Iwama H."/>
            <person name="Gojobori T."/>
            <person name="Itoh T."/>
            <person name="Niimura Y."/>
            <person name="Fujii Y."/>
            <person name="Habara T."/>
            <person name="Sakai H."/>
            <person name="Sato Y."/>
            <person name="Wilson G."/>
            <person name="Kumar K."/>
            <person name="McCouch S."/>
            <person name="Juretic N."/>
            <person name="Hoen D."/>
            <person name="Wright S."/>
            <person name="Bruskiewich R."/>
            <person name="Bureau T."/>
            <person name="Miyao A."/>
            <person name="Hirochika H."/>
            <person name="Nishikawa T."/>
            <person name="Kadowaki K."/>
            <person name="Sugiura M."/>
            <person name="Burr B."/>
            <person name="Sasaki T."/>
        </authorList>
    </citation>
    <scope>NUCLEOTIDE SEQUENCE [LARGE SCALE GENOMIC DNA]</scope>
    <source>
        <strain evidence="3">cv. Nipponbare</strain>
    </source>
</reference>
<dbReference type="AlphaFoldDB" id="Q6Z3A5"/>
<reference evidence="3" key="6">
    <citation type="journal article" date="2008" name="Nucleic Acids Res.">
        <title>The rice annotation project database (RAP-DB): 2008 update.</title>
        <authorList>
            <consortium name="The rice annotation project (RAP)"/>
        </authorList>
    </citation>
    <scope>GENOME REANNOTATION</scope>
    <source>
        <strain evidence="3">cv. Nipponbare</strain>
    </source>
</reference>
<reference evidence="2" key="3">
    <citation type="journal article" date="2006" name="Nucleic Acids Res.">
        <title>The Rice Annotation Project Database (RAP-DB): hub for Oryza sativa ssp. japonica genome information.</title>
        <authorList>
            <person name="Ohyanagi H."/>
            <person name="Tanaka T."/>
            <person name="Sakai H."/>
            <person name="Shigemoto Y."/>
            <person name="Yamaguchi K."/>
            <person name="Habara T."/>
            <person name="Fujii Y."/>
            <person name="Antonio B.A."/>
            <person name="Nagamura Y."/>
            <person name="Imanishi T."/>
            <person name="Ikeo K."/>
            <person name="Itoh T."/>
            <person name="Gojobori T."/>
            <person name="Sasaki T."/>
        </authorList>
    </citation>
    <scope>NUCLEOTIDE SEQUENCE</scope>
</reference>